<evidence type="ECO:0000313" key="1">
    <source>
        <dbReference type="EMBL" id="MPN35327.1"/>
    </source>
</evidence>
<name>A0A645H8G1_9ZZZZ</name>
<protein>
    <submittedName>
        <fullName evidence="1">Uncharacterized protein</fullName>
    </submittedName>
</protein>
<reference evidence="1" key="1">
    <citation type="submission" date="2019-08" db="EMBL/GenBank/DDBJ databases">
        <authorList>
            <person name="Kucharzyk K."/>
            <person name="Murdoch R.W."/>
            <person name="Higgins S."/>
            <person name="Loffler F."/>
        </authorList>
    </citation>
    <scope>NUCLEOTIDE SEQUENCE</scope>
</reference>
<dbReference type="AlphaFoldDB" id="A0A645H8G1"/>
<comment type="caution">
    <text evidence="1">The sequence shown here is derived from an EMBL/GenBank/DDBJ whole genome shotgun (WGS) entry which is preliminary data.</text>
</comment>
<gene>
    <name evidence="1" type="ORF">SDC9_182824</name>
</gene>
<sequence>MFKHIQHIGSLDAAGSANHNRYIVVAVGQGNGQRAFNRRAGILGLGLDLNAVGVLVRNQIIGKAVHRKGRGQGIAVYAERIQ</sequence>
<accession>A0A645H8G1</accession>
<organism evidence="1">
    <name type="scientific">bioreactor metagenome</name>
    <dbReference type="NCBI Taxonomy" id="1076179"/>
    <lineage>
        <taxon>unclassified sequences</taxon>
        <taxon>metagenomes</taxon>
        <taxon>ecological metagenomes</taxon>
    </lineage>
</organism>
<dbReference type="EMBL" id="VSSQ01088841">
    <property type="protein sequence ID" value="MPN35327.1"/>
    <property type="molecule type" value="Genomic_DNA"/>
</dbReference>
<proteinExistence type="predicted"/>